<dbReference type="EMBL" id="BOQL01000014">
    <property type="protein sequence ID" value="GIM64958.1"/>
    <property type="molecule type" value="Genomic_DNA"/>
</dbReference>
<sequence>MVGDSQHGSSGSEPERSAAELRRDLAARLDALRNHCELSLRDLVRWCREIERPYPVSSIHEKLNGRTRMNWRFVETIVRACYRSKHPRGEPDLRPWRALFDEAQRVSEVERRRAAAQLPDRVAPRPGTAAVWPHLVGVVPTVADAFQARPGLPSFEDLLRGGHTVVLNGLGGVGKTQLAAAAADRMWQQRAVDLLLWIPATSRESVVTGYAGAAGLIGIDDGSGPDAAAKFLAWLAEPHGHRWLIVLDDLNDPVHLRSLWPPVTAGGSTVVTTRRRDSALTRRGRHVIPVGLFSPAESVQYLRDKLDGDDHQLAGADLLAADLGHLPLALAQAAAYMKDRGLDCATYRSRLSERKLTDVLPERGALPDDYPAEVATTWSLSIEEADRLRPAGLARPLLELAALLGPHDIPADVFSAEATVGYLRDSRSASTTSEDALDAIACLDRLSLVSFDRRAAMVRVHHLLQRAVREATDERHTSALAVVAADALLEIWPEVETDANFIQLLRDNAETLLAQAGDQLWGANLHRVVFLAGNSLAAAGLAEAAVSYWQRLLPTAVERLGADHPETLIVRNNLAWSYGRAGQPERAVSELRELLVDRRRVLGNEHINTLATVHGIAEWLGESGDPRGAVDMSRSLLADYLRVVGPDHRDTLNTRYLLANWLGETESATVAAAEFRALVADYERVQGADHPETFDVRYNLAYWLSRTGAPDEAVSTLQQLLLDSERVLGADHEDTLLIRQRIAALREERYGRA</sequence>
<feature type="domain" description="DUF7779" evidence="1">
    <location>
        <begin position="394"/>
        <end position="474"/>
    </location>
</feature>
<dbReference type="InterPro" id="IPR053137">
    <property type="entry name" value="NLR-like"/>
</dbReference>
<dbReference type="InterPro" id="IPR011990">
    <property type="entry name" value="TPR-like_helical_dom_sf"/>
</dbReference>
<dbReference type="Gene3D" id="3.40.50.300">
    <property type="entry name" value="P-loop containing nucleotide triphosphate hydrolases"/>
    <property type="match status" value="1"/>
</dbReference>
<dbReference type="InterPro" id="IPR056681">
    <property type="entry name" value="DUF7779"/>
</dbReference>
<dbReference type="PANTHER" id="PTHR46082:SF6">
    <property type="entry name" value="AAA+ ATPASE DOMAIN-CONTAINING PROTEIN-RELATED"/>
    <property type="match status" value="1"/>
</dbReference>
<dbReference type="InterPro" id="IPR027417">
    <property type="entry name" value="P-loop_NTPase"/>
</dbReference>
<accession>A0A919S679</accession>
<dbReference type="PANTHER" id="PTHR46082">
    <property type="entry name" value="ATP/GTP-BINDING PROTEIN-RELATED"/>
    <property type="match status" value="1"/>
</dbReference>
<dbReference type="Gene3D" id="1.25.40.10">
    <property type="entry name" value="Tetratricopeptide repeat domain"/>
    <property type="match status" value="2"/>
</dbReference>
<dbReference type="RefSeq" id="WP_212987451.1">
    <property type="nucleotide sequence ID" value="NZ_BAABEA010000003.1"/>
</dbReference>
<dbReference type="PRINTS" id="PR00364">
    <property type="entry name" value="DISEASERSIST"/>
</dbReference>
<proteinExistence type="predicted"/>
<dbReference type="Pfam" id="PF13424">
    <property type="entry name" value="TPR_12"/>
    <property type="match status" value="1"/>
</dbReference>
<dbReference type="SUPFAM" id="SSF48452">
    <property type="entry name" value="TPR-like"/>
    <property type="match status" value="2"/>
</dbReference>
<dbReference type="Pfam" id="PF25000">
    <property type="entry name" value="DUF7779"/>
    <property type="match status" value="1"/>
</dbReference>
<dbReference type="SUPFAM" id="SSF52540">
    <property type="entry name" value="P-loop containing nucleoside triphosphate hydrolases"/>
    <property type="match status" value="1"/>
</dbReference>
<evidence type="ECO:0000259" key="1">
    <source>
        <dbReference type="Pfam" id="PF25000"/>
    </source>
</evidence>
<dbReference type="Proteomes" id="UP000681340">
    <property type="component" value="Unassembled WGS sequence"/>
</dbReference>
<evidence type="ECO:0000313" key="2">
    <source>
        <dbReference type="EMBL" id="GIM64958.1"/>
    </source>
</evidence>
<dbReference type="Pfam" id="PF13374">
    <property type="entry name" value="TPR_10"/>
    <property type="match status" value="2"/>
</dbReference>
<reference evidence="2" key="1">
    <citation type="submission" date="2021-03" db="EMBL/GenBank/DDBJ databases">
        <title>Whole genome shotgun sequence of Actinoplanes auranticolor NBRC 12245.</title>
        <authorList>
            <person name="Komaki H."/>
            <person name="Tamura T."/>
        </authorList>
    </citation>
    <scope>NUCLEOTIDE SEQUENCE</scope>
    <source>
        <strain evidence="2">NBRC 12245</strain>
    </source>
</reference>
<evidence type="ECO:0000313" key="3">
    <source>
        <dbReference type="Proteomes" id="UP000681340"/>
    </source>
</evidence>
<dbReference type="AlphaFoldDB" id="A0A919S679"/>
<gene>
    <name evidence="2" type="ORF">Aau02nite_13800</name>
</gene>
<keyword evidence="3" id="KW-1185">Reference proteome</keyword>
<organism evidence="2 3">
    <name type="scientific">Actinoplanes auranticolor</name>
    <dbReference type="NCBI Taxonomy" id="47988"/>
    <lineage>
        <taxon>Bacteria</taxon>
        <taxon>Bacillati</taxon>
        <taxon>Actinomycetota</taxon>
        <taxon>Actinomycetes</taxon>
        <taxon>Micromonosporales</taxon>
        <taxon>Micromonosporaceae</taxon>
        <taxon>Actinoplanes</taxon>
    </lineage>
</organism>
<comment type="caution">
    <text evidence="2">The sequence shown here is derived from an EMBL/GenBank/DDBJ whole genome shotgun (WGS) entry which is preliminary data.</text>
</comment>
<name>A0A919S679_9ACTN</name>
<protein>
    <recommendedName>
        <fullName evidence="1">DUF7779 domain-containing protein</fullName>
    </recommendedName>
</protein>